<keyword evidence="2" id="KW-1185">Reference proteome</keyword>
<gene>
    <name evidence="1" type="ORF">QAD02_007834</name>
</gene>
<accession>A0ACC2N525</accession>
<evidence type="ECO:0000313" key="1">
    <source>
        <dbReference type="EMBL" id="KAJ8666172.1"/>
    </source>
</evidence>
<comment type="caution">
    <text evidence="1">The sequence shown here is derived from an EMBL/GenBank/DDBJ whole genome shotgun (WGS) entry which is preliminary data.</text>
</comment>
<protein>
    <submittedName>
        <fullName evidence="1">Uncharacterized protein</fullName>
    </submittedName>
</protein>
<evidence type="ECO:0000313" key="2">
    <source>
        <dbReference type="Proteomes" id="UP001239111"/>
    </source>
</evidence>
<proteinExistence type="predicted"/>
<dbReference type="EMBL" id="CM056744">
    <property type="protein sequence ID" value="KAJ8666172.1"/>
    <property type="molecule type" value="Genomic_DNA"/>
</dbReference>
<name>A0ACC2N525_9HYME</name>
<sequence>MDTLRIFKKLKFVEARSEGVYAADDIQGHMIPPTAIVRNTDERSKQGTHWVAIYIDINNVGIFFDIYGRPLTSPYHLKYIGHLAIPLIEAVIYSKLNILRDLFTKSAIVCNLDILVVLITHDFTIHIEYLDELKRHPK</sequence>
<reference evidence="1" key="1">
    <citation type="submission" date="2023-04" db="EMBL/GenBank/DDBJ databases">
        <title>A chromosome-level genome assembly of the parasitoid wasp Eretmocerus hayati.</title>
        <authorList>
            <person name="Zhong Y."/>
            <person name="Liu S."/>
            <person name="Liu Y."/>
        </authorList>
    </citation>
    <scope>NUCLEOTIDE SEQUENCE</scope>
    <source>
        <strain evidence="1">ZJU_SS_LIU_2023</strain>
    </source>
</reference>
<dbReference type="Proteomes" id="UP001239111">
    <property type="component" value="Chromosome 4"/>
</dbReference>
<organism evidence="1 2">
    <name type="scientific">Eretmocerus hayati</name>
    <dbReference type="NCBI Taxonomy" id="131215"/>
    <lineage>
        <taxon>Eukaryota</taxon>
        <taxon>Metazoa</taxon>
        <taxon>Ecdysozoa</taxon>
        <taxon>Arthropoda</taxon>
        <taxon>Hexapoda</taxon>
        <taxon>Insecta</taxon>
        <taxon>Pterygota</taxon>
        <taxon>Neoptera</taxon>
        <taxon>Endopterygota</taxon>
        <taxon>Hymenoptera</taxon>
        <taxon>Apocrita</taxon>
        <taxon>Proctotrupomorpha</taxon>
        <taxon>Chalcidoidea</taxon>
        <taxon>Aphelinidae</taxon>
        <taxon>Aphelininae</taxon>
        <taxon>Eretmocerus</taxon>
    </lineage>
</organism>